<evidence type="ECO:0000256" key="1">
    <source>
        <dbReference type="SAM" id="MobiDB-lite"/>
    </source>
</evidence>
<dbReference type="Pfam" id="PF04536">
    <property type="entry name" value="TPM_phosphatase"/>
    <property type="match status" value="1"/>
</dbReference>
<dbReference type="RefSeq" id="WP_186834808.1">
    <property type="nucleotide sequence ID" value="NZ_JACOOQ010000005.1"/>
</dbReference>
<dbReference type="PANTHER" id="PTHR30373">
    <property type="entry name" value="UPF0603 PROTEIN YGCG"/>
    <property type="match status" value="1"/>
</dbReference>
<organism evidence="4 5">
    <name type="scientific">Clostridium lentum</name>
    <dbReference type="NCBI Taxonomy" id="2763037"/>
    <lineage>
        <taxon>Bacteria</taxon>
        <taxon>Bacillati</taxon>
        <taxon>Bacillota</taxon>
        <taxon>Clostridia</taxon>
        <taxon>Eubacteriales</taxon>
        <taxon>Clostridiaceae</taxon>
        <taxon>Clostridium</taxon>
    </lineage>
</organism>
<name>A0A8I0DMS6_9CLOT</name>
<evidence type="ECO:0000313" key="5">
    <source>
        <dbReference type="Proteomes" id="UP000662088"/>
    </source>
</evidence>
<accession>A0A8I0DMS6</accession>
<feature type="chain" id="PRO_5034108539" evidence="2">
    <location>
        <begin position="25"/>
        <end position="273"/>
    </location>
</feature>
<dbReference type="AlphaFoldDB" id="A0A8I0DMS6"/>
<evidence type="ECO:0000256" key="2">
    <source>
        <dbReference type="SAM" id="SignalP"/>
    </source>
</evidence>
<feature type="domain" description="TPM" evidence="3">
    <location>
        <begin position="38"/>
        <end position="156"/>
    </location>
</feature>
<dbReference type="EMBL" id="JACOOQ010000005">
    <property type="protein sequence ID" value="MBC5639624.1"/>
    <property type="molecule type" value="Genomic_DNA"/>
</dbReference>
<comment type="caution">
    <text evidence="4">The sequence shown here is derived from an EMBL/GenBank/DDBJ whole genome shotgun (WGS) entry which is preliminary data.</text>
</comment>
<dbReference type="Proteomes" id="UP000662088">
    <property type="component" value="Unassembled WGS sequence"/>
</dbReference>
<dbReference type="InterPro" id="IPR007621">
    <property type="entry name" value="TPM_dom"/>
</dbReference>
<protein>
    <submittedName>
        <fullName evidence="4">TPM domain-containing protein</fullName>
    </submittedName>
</protein>
<dbReference type="PANTHER" id="PTHR30373:SF2">
    <property type="entry name" value="UPF0603 PROTEIN YGCG"/>
    <property type="match status" value="1"/>
</dbReference>
<feature type="signal peptide" evidence="2">
    <location>
        <begin position="1"/>
        <end position="24"/>
    </location>
</feature>
<keyword evidence="5" id="KW-1185">Reference proteome</keyword>
<feature type="region of interest" description="Disordered" evidence="1">
    <location>
        <begin position="252"/>
        <end position="273"/>
    </location>
</feature>
<keyword evidence="2" id="KW-0732">Signal</keyword>
<sequence length="273" mass="29395">MKLFKKVLLISSLLLVCIYSITFAANTKFPSVTTNKYINDYTGTISKNYTEKIISIGKELEEKTTAQCVIVVINSTNNVPIEKYANELFRSWGIGTSEKNNGLLILLAMDDRNWRVEVGKGLEGAVPDVLSNKIMTSYGKPYFRDGNYNDGLLNCYYEFSNKIAEEYGVSLTSLENINVSSKDYNNNNSSSNTSNKVIPGVIILLIFLDIILNRGRVCRTFLQMIIISSHHRGPRGGGGGFGGGSSGFGGGNSGGNGGFGGGSSNGGGSSGSW</sequence>
<evidence type="ECO:0000313" key="4">
    <source>
        <dbReference type="EMBL" id="MBC5639624.1"/>
    </source>
</evidence>
<reference evidence="4" key="1">
    <citation type="submission" date="2020-08" db="EMBL/GenBank/DDBJ databases">
        <title>Genome public.</title>
        <authorList>
            <person name="Liu C."/>
            <person name="Sun Q."/>
        </authorList>
    </citation>
    <scope>NUCLEOTIDE SEQUENCE</scope>
    <source>
        <strain evidence="4">NSJ-42</strain>
    </source>
</reference>
<gene>
    <name evidence="4" type="ORF">H8R92_04095</name>
</gene>
<evidence type="ECO:0000259" key="3">
    <source>
        <dbReference type="Pfam" id="PF04536"/>
    </source>
</evidence>
<proteinExistence type="predicted"/>
<dbReference type="Gene3D" id="3.10.310.50">
    <property type="match status" value="1"/>
</dbReference>